<reference evidence="2" key="2">
    <citation type="submission" date="2015-11" db="EMBL/GenBank/DDBJ databases">
        <authorList>
            <person name="Zhang Y."/>
            <person name="Guo Z."/>
        </authorList>
    </citation>
    <scope>NUCLEOTIDE SEQUENCE</scope>
    <source>
        <strain evidence="2">1</strain>
    </source>
</reference>
<evidence type="ECO:0000313" key="1">
    <source>
        <dbReference type="EMBL" id="BAS00285.1"/>
    </source>
</evidence>
<dbReference type="AlphaFoldDB" id="A0A0H5BGL4"/>
<dbReference type="GO" id="GO:0008168">
    <property type="term" value="F:methyltransferase activity"/>
    <property type="evidence" value="ECO:0007669"/>
    <property type="project" value="UniProtKB-KW"/>
</dbReference>
<keyword evidence="2" id="KW-0489">Methyltransferase</keyword>
<gene>
    <name evidence="1" type="ORF">BV133_2691</name>
    <name evidence="2" type="ORF">BVIRIDIS_14880</name>
</gene>
<protein>
    <submittedName>
        <fullName evidence="2">DNA methylase</fullName>
    </submittedName>
</protein>
<dbReference type="Proteomes" id="UP000065734">
    <property type="component" value="Chromosome I"/>
</dbReference>
<evidence type="ECO:0000313" key="2">
    <source>
        <dbReference type="EMBL" id="CUU42476.1"/>
    </source>
</evidence>
<keyword evidence="2" id="KW-0808">Transferase</keyword>
<dbReference type="EMBL" id="LN907867">
    <property type="protein sequence ID" value="CUU42476.1"/>
    <property type="molecule type" value="Genomic_DNA"/>
</dbReference>
<sequence>MAKTDPFTLDLFGGTALSSGLGLDATAVAGGFATDADDGECDPTITAPAMLARAATPRAKPAVAHGRNFHLEGDRGLHRGWKARARDNVAAIRLAADLEAAQRPATADEQAQLIRFIGFGASDLAGGIFRRPGEATFRPGWEEIGAEL</sequence>
<reference evidence="1" key="1">
    <citation type="journal article" date="2015" name="Genome Announc.">
        <title>Complete Genome Sequence of the Bacteriochlorophyll b-Producing Photosynthetic Bacterium Blastochloris viridis.</title>
        <authorList>
            <person name="Tsukatani Y."/>
            <person name="Hirose Y."/>
            <person name="Harada J."/>
            <person name="Misawa N."/>
            <person name="Mori K."/>
            <person name="Inoue K."/>
            <person name="Tamiaki H."/>
        </authorList>
    </citation>
    <scope>NUCLEOTIDE SEQUENCE [LARGE SCALE GENOMIC DNA]</scope>
    <source>
        <strain evidence="1">DSM 133</strain>
    </source>
</reference>
<evidence type="ECO:0000313" key="3">
    <source>
        <dbReference type="Proteomes" id="UP000065734"/>
    </source>
</evidence>
<dbReference type="KEGG" id="bvr:BVIR_2043"/>
<reference evidence="3" key="3">
    <citation type="journal article" date="2016" name="Genome Announc.">
        <title>Revised genome sequence of the purple photosynthetic bacterium Blastochloris viridis.</title>
        <authorList>
            <person name="Liu L.N."/>
            <person name="Faulkner M."/>
            <person name="Liu X."/>
            <person name="Huang F."/>
            <person name="Darby A.C."/>
            <person name="Hall N."/>
        </authorList>
    </citation>
    <scope>NUCLEOTIDE SEQUENCE [LARGE SCALE GENOMIC DNA]</scope>
    <source>
        <strain evidence="3">ATCC 19567 / DSM 133 / F</strain>
    </source>
</reference>
<name>A0A0H5BGL4_BLAVI</name>
<organism evidence="2 3">
    <name type="scientific">Blastochloris viridis</name>
    <name type="common">Rhodopseudomonas viridis</name>
    <dbReference type="NCBI Taxonomy" id="1079"/>
    <lineage>
        <taxon>Bacteria</taxon>
        <taxon>Pseudomonadati</taxon>
        <taxon>Pseudomonadota</taxon>
        <taxon>Alphaproteobacteria</taxon>
        <taxon>Hyphomicrobiales</taxon>
        <taxon>Blastochloridaceae</taxon>
        <taxon>Blastochloris</taxon>
    </lineage>
</organism>
<dbReference type="OrthoDB" id="9814088at2"/>
<dbReference type="EMBL" id="AP014854">
    <property type="protein sequence ID" value="BAS00285.1"/>
    <property type="molecule type" value="Genomic_DNA"/>
</dbReference>
<proteinExistence type="predicted"/>
<accession>A0A0H5BGL4</accession>
<keyword evidence="3" id="KW-1185">Reference proteome</keyword>
<dbReference type="GO" id="GO:0032259">
    <property type="term" value="P:methylation"/>
    <property type="evidence" value="ECO:0007669"/>
    <property type="project" value="UniProtKB-KW"/>
</dbReference>